<keyword evidence="2" id="KW-0597">Phosphoprotein</keyword>
<evidence type="ECO:0000313" key="6">
    <source>
        <dbReference type="Proteomes" id="UP000307362"/>
    </source>
</evidence>
<dbReference type="Pfam" id="PF00072">
    <property type="entry name" value="Response_reg"/>
    <property type="match status" value="1"/>
</dbReference>
<protein>
    <submittedName>
        <fullName evidence="5">DNA-binding response regulator</fullName>
    </submittedName>
</protein>
<reference evidence="5 6" key="1">
    <citation type="submission" date="2017-12" db="EMBL/GenBank/DDBJ databases">
        <authorList>
            <person name="Paulsen S."/>
            <person name="Gram L.K."/>
        </authorList>
    </citation>
    <scope>NUCLEOTIDE SEQUENCE [LARGE SCALE GENOMIC DNA]</scope>
    <source>
        <strain evidence="5 6">S1189</strain>
    </source>
</reference>
<dbReference type="InterPro" id="IPR011006">
    <property type="entry name" value="CheY-like_superfamily"/>
</dbReference>
<dbReference type="GO" id="GO:0003677">
    <property type="term" value="F:DNA binding"/>
    <property type="evidence" value="ECO:0007669"/>
    <property type="project" value="UniProtKB-KW"/>
</dbReference>
<dbReference type="RefSeq" id="WP_138568103.1">
    <property type="nucleotide sequence ID" value="NZ_PNCM01000028.1"/>
</dbReference>
<dbReference type="SUPFAM" id="SSF52172">
    <property type="entry name" value="CheY-like"/>
    <property type="match status" value="1"/>
</dbReference>
<feature type="domain" description="Response regulatory" evidence="3">
    <location>
        <begin position="4"/>
        <end position="115"/>
    </location>
</feature>
<dbReference type="AlphaFoldDB" id="A0A5S3YRT7"/>
<dbReference type="GO" id="GO:0000156">
    <property type="term" value="F:phosphorelay response regulator activity"/>
    <property type="evidence" value="ECO:0007669"/>
    <property type="project" value="InterPro"/>
</dbReference>
<gene>
    <name evidence="5" type="ORF">CWB73_13490</name>
</gene>
<dbReference type="SMART" id="SM00850">
    <property type="entry name" value="LytTR"/>
    <property type="match status" value="1"/>
</dbReference>
<dbReference type="PROSITE" id="PS50930">
    <property type="entry name" value="HTH_LYTTR"/>
    <property type="match status" value="1"/>
</dbReference>
<feature type="domain" description="HTH LytTR-type" evidence="4">
    <location>
        <begin position="135"/>
        <end position="231"/>
    </location>
</feature>
<proteinExistence type="predicted"/>
<dbReference type="PROSITE" id="PS50110">
    <property type="entry name" value="RESPONSE_REGULATORY"/>
    <property type="match status" value="1"/>
</dbReference>
<dbReference type="OrthoDB" id="236568at2"/>
<dbReference type="Gene3D" id="2.40.50.1020">
    <property type="entry name" value="LytTr DNA-binding domain"/>
    <property type="match status" value="1"/>
</dbReference>
<dbReference type="Proteomes" id="UP000307362">
    <property type="component" value="Unassembled WGS sequence"/>
</dbReference>
<evidence type="ECO:0000256" key="2">
    <source>
        <dbReference type="PROSITE-ProRule" id="PRU00169"/>
    </source>
</evidence>
<name>A0A5S3YRT7_9GAMM</name>
<evidence type="ECO:0000313" key="5">
    <source>
        <dbReference type="EMBL" id="TMP79766.1"/>
    </source>
</evidence>
<dbReference type="PANTHER" id="PTHR37299">
    <property type="entry name" value="TRANSCRIPTIONAL REGULATOR-RELATED"/>
    <property type="match status" value="1"/>
</dbReference>
<reference evidence="6" key="2">
    <citation type="submission" date="2019-06" db="EMBL/GenBank/DDBJ databases">
        <title>Co-occurence of chitin degradation, pigmentation and bioactivity in marine Pseudoalteromonas.</title>
        <authorList>
            <person name="Sonnenschein E.C."/>
            <person name="Bech P.K."/>
        </authorList>
    </citation>
    <scope>NUCLEOTIDE SEQUENCE [LARGE SCALE GENOMIC DNA]</scope>
    <source>
        <strain evidence="6">S1189</strain>
    </source>
</reference>
<dbReference type="PANTHER" id="PTHR37299:SF1">
    <property type="entry name" value="STAGE 0 SPORULATION PROTEIN A HOMOLOG"/>
    <property type="match status" value="1"/>
</dbReference>
<dbReference type="SMART" id="SM00448">
    <property type="entry name" value="REC"/>
    <property type="match status" value="1"/>
</dbReference>
<comment type="caution">
    <text evidence="5">The sequence shown here is derived from an EMBL/GenBank/DDBJ whole genome shotgun (WGS) entry which is preliminary data.</text>
</comment>
<sequence length="231" mass="25844">MQLNVVLLDDEHHVIELLQAYCASIDSVNVVRSFTNAIEALSFINANPIDLLISDINMPQISGIEMAQSLTQQTSVIFITAHSHYAVDAFELDVIDYIVKPVLLPRFLKAITKAYAAINPRDAVSLPPAVPSRYIFVKDGGAKKRLVLDEILFLTAQGDYTEVTMQEKSLLLLGNLSSFLQSLPNDDFIRIHRSYVVNKSKVDSVDKDHLIIHGHDLTIGKTYRHIIENAF</sequence>
<evidence type="ECO:0000259" key="3">
    <source>
        <dbReference type="PROSITE" id="PS50110"/>
    </source>
</evidence>
<organism evidence="5 6">
    <name type="scientific">Pseudoalteromonas phenolica</name>
    <dbReference type="NCBI Taxonomy" id="161398"/>
    <lineage>
        <taxon>Bacteria</taxon>
        <taxon>Pseudomonadati</taxon>
        <taxon>Pseudomonadota</taxon>
        <taxon>Gammaproteobacteria</taxon>
        <taxon>Alteromonadales</taxon>
        <taxon>Pseudoalteromonadaceae</taxon>
        <taxon>Pseudoalteromonas</taxon>
    </lineage>
</organism>
<keyword evidence="5" id="KW-0238">DNA-binding</keyword>
<dbReference type="InterPro" id="IPR001789">
    <property type="entry name" value="Sig_transdc_resp-reg_receiver"/>
</dbReference>
<feature type="modified residue" description="4-aspartylphosphate" evidence="2">
    <location>
        <position position="55"/>
    </location>
</feature>
<dbReference type="EMBL" id="PNCM01000028">
    <property type="protein sequence ID" value="TMP79766.1"/>
    <property type="molecule type" value="Genomic_DNA"/>
</dbReference>
<accession>A0A5S3YRT7</accession>
<evidence type="ECO:0000259" key="4">
    <source>
        <dbReference type="PROSITE" id="PS50930"/>
    </source>
</evidence>
<dbReference type="Gene3D" id="3.40.50.2300">
    <property type="match status" value="1"/>
</dbReference>
<dbReference type="InterPro" id="IPR046947">
    <property type="entry name" value="LytR-like"/>
</dbReference>
<dbReference type="InterPro" id="IPR007492">
    <property type="entry name" value="LytTR_DNA-bd_dom"/>
</dbReference>
<dbReference type="Pfam" id="PF04397">
    <property type="entry name" value="LytTR"/>
    <property type="match status" value="1"/>
</dbReference>
<evidence type="ECO:0000256" key="1">
    <source>
        <dbReference type="ARBA" id="ARBA00023012"/>
    </source>
</evidence>
<keyword evidence="1" id="KW-0902">Two-component regulatory system</keyword>